<proteinExistence type="predicted"/>
<comment type="caution">
    <text evidence="1">The sequence shown here is derived from an EMBL/GenBank/DDBJ whole genome shotgun (WGS) entry which is preliminary data.</text>
</comment>
<organism evidence="1 2">
    <name type="scientific">Naganishia cerealis</name>
    <dbReference type="NCBI Taxonomy" id="610337"/>
    <lineage>
        <taxon>Eukaryota</taxon>
        <taxon>Fungi</taxon>
        <taxon>Dikarya</taxon>
        <taxon>Basidiomycota</taxon>
        <taxon>Agaricomycotina</taxon>
        <taxon>Tremellomycetes</taxon>
        <taxon>Filobasidiales</taxon>
        <taxon>Filobasidiaceae</taxon>
        <taxon>Naganishia</taxon>
    </lineage>
</organism>
<dbReference type="Proteomes" id="UP001241377">
    <property type="component" value="Unassembled WGS sequence"/>
</dbReference>
<keyword evidence="2" id="KW-1185">Reference proteome</keyword>
<accession>A0ACC2VG47</accession>
<dbReference type="EMBL" id="JASBWR010000082">
    <property type="protein sequence ID" value="KAJ9097831.1"/>
    <property type="molecule type" value="Genomic_DNA"/>
</dbReference>
<evidence type="ECO:0000313" key="2">
    <source>
        <dbReference type="Proteomes" id="UP001241377"/>
    </source>
</evidence>
<name>A0ACC2VG47_9TREE</name>
<evidence type="ECO:0000313" key="1">
    <source>
        <dbReference type="EMBL" id="KAJ9097831.1"/>
    </source>
</evidence>
<gene>
    <name evidence="1" type="ORF">QFC19_006621</name>
</gene>
<sequence length="1245" mass="138269">MSFFKRKSDHHQAHRDENGHQQQQHQRQNTRQTQKISSSGSLNDMAAYGPHSVNSALPAQPLRNIPGGPNGVPPPVQRSTAMEMGDAHRNLSTSRPRSSSTGPPRAGTGPPTPMIPVSPFPRYGPSVPAQPTASGNLIIFGGLVGDTTRNDLHALDCHDFSVKPIQAHGAVPPARVGHRSALVRSVLLVWGGDTKKHPSDIQDEAIYLFNLESEEWTRVLTDNPRPRGRYGHAVSMHESHFYVFGGQVDGSFMNDMWLFDLNSMTTPQWQQVTPVNKPPPARTGHVMVVYQAKLYVFGGTDGAFHYNDTWCYDIATRTWTELQCIGYVPLAREGCAATLVDDVIYVFGGRDVNGKDLGDLAAFKISNRRWFMFQNMGPSPSGRSGHAMAAFGRNIIVMGGDANDAFANRPSDPSLLHVLDTGKIKYPPEGQRPNGNMPHQVSKKGSMPAMRVNNTNDNLPGPPQLDHQTLERSSAPPSQIVGQGQVPNPTSARNLASGHPLSRGDQDTGKAPSLAPAIDLQSQPPPTYERSVESTPQMTDHSSAAESAEVASPPDERGEQNARAQEPPPRPRRQGDETLQSAKDQRLNGRPLSPLSASTASTPRERENLLASRIRTSLEPALRTESPTPSLTEVLAQRANSRVLAKSPPPADAFYYGSRSPTIESYTGDEESQAYRSLQAELEGAKRRCNTLSTVVALALAQGMRLPNMEHEDLSRLEELQGEGSGAVKTLSAALLRLRESHVLLKNHVHHEKAKLNDAFQESESVRMSALQEAAYLRARLIAIENGDAGHLNQVTSDRLQELEAQVSEQHLSKTTLESRIKEAQESLGRLQLSTEQLKEEERKANARATAAEQQCLALRRELSELHSTTAENSQAMREHEDRHISLSSALQQREAEQARYDKQLTDSRAERGQHLSLIEEAKQAMSAASERADHWEKNHAITSQQVEALQAEVNRLRREAEDATAEKETTISRVKDLEKSWELSKQETESLRLLSNERIQELLQAHRSASAQDESRGQAEKLQAVSQECASLRKMLNEAGSQVSNAQTDLMQHRQTVLRLEEEREELQAELDTIKHSTRAIQSERDRLQELVSSREADAQRHKGKVVEWELRCAMLRNLLKDHGVAISDEEEESQTPDSSTSSSTQLRVQLEEQAQQLKESQNEVHSLRRQLQEFSSREETFNRRLSISKSPTLSSSPFQSSVSSGTPQTKIRELEHKLGENQADYTRMKQLEKDYREAVAYVK</sequence>
<protein>
    <submittedName>
        <fullName evidence="1">Uncharacterized protein</fullName>
    </submittedName>
</protein>
<reference evidence="1" key="1">
    <citation type="submission" date="2023-04" db="EMBL/GenBank/DDBJ databases">
        <title>Draft Genome sequencing of Naganishia species isolated from polar environments using Oxford Nanopore Technology.</title>
        <authorList>
            <person name="Leo P."/>
            <person name="Venkateswaran K."/>
        </authorList>
    </citation>
    <scope>NUCLEOTIDE SEQUENCE</scope>
    <source>
        <strain evidence="1">MNA-CCFEE 5261</strain>
    </source>
</reference>